<comment type="similarity">
    <text evidence="1 3">Belongs to the short-chain dehydrogenases/reductases (SDR) family.</text>
</comment>
<evidence type="ECO:0000313" key="4">
    <source>
        <dbReference type="EMBL" id="MBM7705042.1"/>
    </source>
</evidence>
<accession>A0ABS2R1E6</accession>
<dbReference type="PANTHER" id="PTHR42901:SF1">
    <property type="entry name" value="ALCOHOL DEHYDROGENASE"/>
    <property type="match status" value="1"/>
</dbReference>
<dbReference type="InterPro" id="IPR036291">
    <property type="entry name" value="NAD(P)-bd_dom_sf"/>
</dbReference>
<dbReference type="CDD" id="cd05233">
    <property type="entry name" value="SDR_c"/>
    <property type="match status" value="1"/>
</dbReference>
<evidence type="ECO:0000256" key="3">
    <source>
        <dbReference type="RuleBase" id="RU000363"/>
    </source>
</evidence>
<proteinExistence type="inferred from homology"/>
<evidence type="ECO:0000313" key="5">
    <source>
        <dbReference type="Proteomes" id="UP000809829"/>
    </source>
</evidence>
<dbReference type="PRINTS" id="PR00080">
    <property type="entry name" value="SDRFAMILY"/>
</dbReference>
<dbReference type="InterPro" id="IPR002347">
    <property type="entry name" value="SDR_fam"/>
</dbReference>
<dbReference type="SUPFAM" id="SSF51735">
    <property type="entry name" value="NAD(P)-binding Rossmann-fold domains"/>
    <property type="match status" value="1"/>
</dbReference>
<dbReference type="PIRSF" id="PIRSF000126">
    <property type="entry name" value="11-beta-HSD1"/>
    <property type="match status" value="1"/>
</dbReference>
<evidence type="ECO:0000256" key="2">
    <source>
        <dbReference type="ARBA" id="ARBA00023002"/>
    </source>
</evidence>
<dbReference type="EMBL" id="JAFBFC010000013">
    <property type="protein sequence ID" value="MBM7705042.1"/>
    <property type="molecule type" value="Genomic_DNA"/>
</dbReference>
<organism evidence="4 5">
    <name type="scientific">Priestia iocasae</name>
    <dbReference type="NCBI Taxonomy" id="2291674"/>
    <lineage>
        <taxon>Bacteria</taxon>
        <taxon>Bacillati</taxon>
        <taxon>Bacillota</taxon>
        <taxon>Bacilli</taxon>
        <taxon>Bacillales</taxon>
        <taxon>Bacillaceae</taxon>
        <taxon>Priestia</taxon>
    </lineage>
</organism>
<dbReference type="Proteomes" id="UP000809829">
    <property type="component" value="Unassembled WGS sequence"/>
</dbReference>
<evidence type="ECO:0000256" key="1">
    <source>
        <dbReference type="ARBA" id="ARBA00006484"/>
    </source>
</evidence>
<reference evidence="4 5" key="1">
    <citation type="submission" date="2021-01" db="EMBL/GenBank/DDBJ databases">
        <title>Genomic Encyclopedia of Type Strains, Phase IV (KMG-IV): sequencing the most valuable type-strain genomes for metagenomic binning, comparative biology and taxonomic classification.</title>
        <authorList>
            <person name="Goeker M."/>
        </authorList>
    </citation>
    <scope>NUCLEOTIDE SEQUENCE [LARGE SCALE GENOMIC DNA]</scope>
    <source>
        <strain evidence="4 5">DSM 104297</strain>
    </source>
</reference>
<name>A0ABS2R1E6_9BACI</name>
<dbReference type="RefSeq" id="WP_205189026.1">
    <property type="nucleotide sequence ID" value="NZ_JAFBFC010000013.1"/>
</dbReference>
<dbReference type="Pfam" id="PF00106">
    <property type="entry name" value="adh_short"/>
    <property type="match status" value="1"/>
</dbReference>
<dbReference type="Gene3D" id="3.40.50.720">
    <property type="entry name" value="NAD(P)-binding Rossmann-like Domain"/>
    <property type="match status" value="1"/>
</dbReference>
<sequence length="260" mass="28570">MNQQVALITGASGGIGKELAYEFAKDGHHLVLVARSSDKLQLLKKELENEYSIRVMTSSRDLSVAASIEELYDELTEQNIQVDYVVNNAGFGLYGEFLTTNMDEELNMIDLNIRTLTHVTKKFLPDMVKRGRGGVLNVASTAAFQPGPLMAVYYATKAYVLSFTEALENELKGTGVHVTALCPGPTETGFSNRASLEQSKLFNSGVMDAKTVAEIGYKGFQSRSTIVIPGLQNKLLSQVVRFLPRKVITSIVRKVQARKS</sequence>
<dbReference type="PRINTS" id="PR00081">
    <property type="entry name" value="GDHRDH"/>
</dbReference>
<keyword evidence="2" id="KW-0560">Oxidoreductase</keyword>
<protein>
    <submittedName>
        <fullName evidence="4">Short-subunit dehydrogenase</fullName>
    </submittedName>
</protein>
<dbReference type="PANTHER" id="PTHR42901">
    <property type="entry name" value="ALCOHOL DEHYDROGENASE"/>
    <property type="match status" value="1"/>
</dbReference>
<comment type="caution">
    <text evidence="4">The sequence shown here is derived from an EMBL/GenBank/DDBJ whole genome shotgun (WGS) entry which is preliminary data.</text>
</comment>
<keyword evidence="5" id="KW-1185">Reference proteome</keyword>
<gene>
    <name evidence="4" type="ORF">JOC83_003951</name>
</gene>